<dbReference type="Proteomes" id="UP000594263">
    <property type="component" value="Unplaced"/>
</dbReference>
<dbReference type="Pfam" id="PF00067">
    <property type="entry name" value="p450"/>
    <property type="match status" value="1"/>
</dbReference>
<evidence type="ECO:0000256" key="2">
    <source>
        <dbReference type="ARBA" id="ARBA00010617"/>
    </source>
</evidence>
<dbReference type="PRINTS" id="PR00463">
    <property type="entry name" value="EP450I"/>
</dbReference>
<dbReference type="OMA" id="DSSIMIN"/>
<dbReference type="AlphaFoldDB" id="A0A7N0T5F4"/>
<keyword evidence="8" id="KW-0503">Monooxygenase</keyword>
<dbReference type="PANTHER" id="PTHR47956">
    <property type="entry name" value="CYTOCHROME P450 71B11-RELATED"/>
    <property type="match status" value="1"/>
</dbReference>
<evidence type="ECO:0000256" key="5">
    <source>
        <dbReference type="ARBA" id="ARBA00023002"/>
    </source>
</evidence>
<dbReference type="InterPro" id="IPR036396">
    <property type="entry name" value="Cyt_P450_sf"/>
</dbReference>
<dbReference type="InterPro" id="IPR017972">
    <property type="entry name" value="Cyt_P450_CS"/>
</dbReference>
<evidence type="ECO:0000256" key="4">
    <source>
        <dbReference type="ARBA" id="ARBA00022989"/>
    </source>
</evidence>
<evidence type="ECO:0000313" key="10">
    <source>
        <dbReference type="Proteomes" id="UP000594263"/>
    </source>
</evidence>
<dbReference type="GO" id="GO:0016020">
    <property type="term" value="C:membrane"/>
    <property type="evidence" value="ECO:0007669"/>
    <property type="project" value="UniProtKB-SubCell"/>
</dbReference>
<protein>
    <recommendedName>
        <fullName evidence="11">Cytochrome P450</fullName>
    </recommendedName>
</protein>
<reference evidence="9" key="1">
    <citation type="submission" date="2021-01" db="UniProtKB">
        <authorList>
            <consortium name="EnsemblPlants"/>
        </authorList>
    </citation>
    <scope>IDENTIFICATION</scope>
</reference>
<keyword evidence="5 8" id="KW-0560">Oxidoreductase</keyword>
<proteinExistence type="inferred from homology"/>
<dbReference type="GO" id="GO:0020037">
    <property type="term" value="F:heme binding"/>
    <property type="evidence" value="ECO:0007669"/>
    <property type="project" value="InterPro"/>
</dbReference>
<dbReference type="GO" id="GO:0005506">
    <property type="term" value="F:iron ion binding"/>
    <property type="evidence" value="ECO:0007669"/>
    <property type="project" value="InterPro"/>
</dbReference>
<dbReference type="GO" id="GO:0016705">
    <property type="term" value="F:oxidoreductase activity, acting on paired donors, with incorporation or reduction of molecular oxygen"/>
    <property type="evidence" value="ECO:0007669"/>
    <property type="project" value="InterPro"/>
</dbReference>
<keyword evidence="3" id="KW-0812">Transmembrane</keyword>
<evidence type="ECO:0000256" key="1">
    <source>
        <dbReference type="ARBA" id="ARBA00004167"/>
    </source>
</evidence>
<organism evidence="9 10">
    <name type="scientific">Kalanchoe fedtschenkoi</name>
    <name type="common">Lavender scallops</name>
    <name type="synonym">South American air plant</name>
    <dbReference type="NCBI Taxonomy" id="63787"/>
    <lineage>
        <taxon>Eukaryota</taxon>
        <taxon>Viridiplantae</taxon>
        <taxon>Streptophyta</taxon>
        <taxon>Embryophyta</taxon>
        <taxon>Tracheophyta</taxon>
        <taxon>Spermatophyta</taxon>
        <taxon>Magnoliopsida</taxon>
        <taxon>eudicotyledons</taxon>
        <taxon>Gunneridae</taxon>
        <taxon>Pentapetalae</taxon>
        <taxon>Saxifragales</taxon>
        <taxon>Crassulaceae</taxon>
        <taxon>Kalanchoe</taxon>
    </lineage>
</organism>
<keyword evidence="7 8" id="KW-0408">Iron</keyword>
<comment type="subcellular location">
    <subcellularLocation>
        <location evidence="1">Membrane</location>
        <topology evidence="1">Single-pass membrane protein</topology>
    </subcellularLocation>
</comment>
<feature type="binding site" description="axial binding residue" evidence="7">
    <location>
        <position position="72"/>
    </location>
    <ligand>
        <name>heme</name>
        <dbReference type="ChEBI" id="CHEBI:30413"/>
    </ligand>
    <ligandPart>
        <name>Fe</name>
        <dbReference type="ChEBI" id="CHEBI:18248"/>
    </ligandPart>
</feature>
<keyword evidence="7 8" id="KW-0479">Metal-binding</keyword>
<dbReference type="SUPFAM" id="SSF48264">
    <property type="entry name" value="Cytochrome P450"/>
    <property type="match status" value="1"/>
</dbReference>
<dbReference type="Gramene" id="Kaladp0024s0046.1.v1.1">
    <property type="protein sequence ID" value="Kaladp0024s0046.1.v1.1.CDS.1"/>
    <property type="gene ID" value="Kaladp0024s0046.v1.1"/>
</dbReference>
<dbReference type="PROSITE" id="PS00086">
    <property type="entry name" value="CYTOCHROME_P450"/>
    <property type="match status" value="1"/>
</dbReference>
<name>A0A7N0T5F4_KALFE</name>
<evidence type="ECO:0000256" key="6">
    <source>
        <dbReference type="ARBA" id="ARBA00023136"/>
    </source>
</evidence>
<accession>A0A7N0T5F4</accession>
<evidence type="ECO:0008006" key="11">
    <source>
        <dbReference type="Google" id="ProtNLM"/>
    </source>
</evidence>
<dbReference type="InterPro" id="IPR002401">
    <property type="entry name" value="Cyt_P450_E_grp-I"/>
</dbReference>
<dbReference type="PANTHER" id="PTHR47956:SF10">
    <property type="entry name" value="CYTOCHROME P450 FAMILY 71 PROTEIN"/>
    <property type="match status" value="1"/>
</dbReference>
<dbReference type="Gene3D" id="1.10.630.10">
    <property type="entry name" value="Cytochrome P450"/>
    <property type="match status" value="1"/>
</dbReference>
<keyword evidence="6" id="KW-0472">Membrane</keyword>
<evidence type="ECO:0000256" key="7">
    <source>
        <dbReference type="PIRSR" id="PIRSR602401-1"/>
    </source>
</evidence>
<evidence type="ECO:0000313" key="9">
    <source>
        <dbReference type="EnsemblPlants" id="Kaladp0024s0046.1.v1.1.CDS.1"/>
    </source>
</evidence>
<dbReference type="InterPro" id="IPR001128">
    <property type="entry name" value="Cyt_P450"/>
</dbReference>
<dbReference type="GO" id="GO:0004497">
    <property type="term" value="F:monooxygenase activity"/>
    <property type="evidence" value="ECO:0007669"/>
    <property type="project" value="UniProtKB-KW"/>
</dbReference>
<comment type="cofactor">
    <cofactor evidence="7">
        <name>heme</name>
        <dbReference type="ChEBI" id="CHEBI:30413"/>
    </cofactor>
</comment>
<evidence type="ECO:0000256" key="3">
    <source>
        <dbReference type="ARBA" id="ARBA00022692"/>
    </source>
</evidence>
<sequence length="133" mass="14868">MNRKTPSDTRLSVGFEIPADSSIMINLWAVNRDPVVWERPLEFLPERFANAGHGYKGLDRKYFPFGMGKRICPGVRFAVSKVELVIASLLCWFDWELPGGTAPEDLDMGETFAIVARKESPLCLVPLPVKAVC</sequence>
<dbReference type="EnsemblPlants" id="Kaladp0024s0046.1.v1.1">
    <property type="protein sequence ID" value="Kaladp0024s0046.1.v1.1.CDS.1"/>
    <property type="gene ID" value="Kaladp0024s0046.v1.1"/>
</dbReference>
<keyword evidence="10" id="KW-1185">Reference proteome</keyword>
<keyword evidence="4" id="KW-1133">Transmembrane helix</keyword>
<comment type="similarity">
    <text evidence="2 8">Belongs to the cytochrome P450 family.</text>
</comment>
<keyword evidence="7 8" id="KW-0349">Heme</keyword>
<dbReference type="InterPro" id="IPR050193">
    <property type="entry name" value="Cytochrome_P450_71"/>
</dbReference>
<evidence type="ECO:0000256" key="8">
    <source>
        <dbReference type="RuleBase" id="RU000461"/>
    </source>
</evidence>